<dbReference type="Gene3D" id="3.30.530.20">
    <property type="match status" value="1"/>
</dbReference>
<dbReference type="InterPro" id="IPR001666">
    <property type="entry name" value="PI_transfer"/>
</dbReference>
<gene>
    <name evidence="2" type="ORF">Bpfe_013335</name>
</gene>
<proteinExistence type="predicted"/>
<dbReference type="FunFam" id="3.30.530.20:FF:000028">
    <property type="entry name" value="Phosphatidylinositol transfer protein 5"/>
    <property type="match status" value="1"/>
</dbReference>
<evidence type="ECO:0000313" key="3">
    <source>
        <dbReference type="Proteomes" id="UP001233172"/>
    </source>
</evidence>
<reference evidence="2" key="1">
    <citation type="journal article" date="2023" name="PLoS Negl. Trop. Dis.">
        <title>A genome sequence for Biomphalaria pfeifferi, the major vector snail for the human-infecting parasite Schistosoma mansoni.</title>
        <authorList>
            <person name="Bu L."/>
            <person name="Lu L."/>
            <person name="Laidemitt M.R."/>
            <person name="Zhang S.M."/>
            <person name="Mutuku M."/>
            <person name="Mkoji G."/>
            <person name="Steinauer M."/>
            <person name="Loker E.S."/>
        </authorList>
    </citation>
    <scope>NUCLEOTIDE SEQUENCE</scope>
    <source>
        <strain evidence="2">KasaAsao</strain>
    </source>
</reference>
<dbReference type="PANTHER" id="PTHR10658:SF11">
    <property type="entry name" value="VIBRATOR, ISOFORM B"/>
    <property type="match status" value="1"/>
</dbReference>
<evidence type="ECO:0000313" key="2">
    <source>
        <dbReference type="EMBL" id="KAK0057242.1"/>
    </source>
</evidence>
<dbReference type="GO" id="GO:0031210">
    <property type="term" value="F:phosphatidylcholine binding"/>
    <property type="evidence" value="ECO:0007669"/>
    <property type="project" value="TreeGrafter"/>
</dbReference>
<sequence length="352" mass="41265">MQVQNHSIREFRIVLPMTVEEYQVGQLWSVAQSSKNETGGGEGVEVLVNQPFDTENFVPSPKLQANGRYYISGQFTHKIYHLAEKAPGFVKLMVPKGAMKIHELSWNAYPYSRTILTNPDYMKEKFYIIIESFHASDRGDSQNILGLESRDLAHRQVVYIDIANDKLTSGDYDAESDPCLVGSTKANRPPLPNDHTGQWMQEVNPVMCCYKVVKVWFKWFGLQKRMENFILSQERRLFLAFHQQKRFQGNWSSKELWGQYVVKPYLKKLFNAFMHQVILYELNDDWFRTIPQFVLSPDPAEYSEEKKINLLAHHTFTFSILKHFFFFTKNEVCFEVWQLKEHVPSLYDVGFF</sequence>
<feature type="domain" description="Phosphatidylinositol transfer protein N-terminal" evidence="1">
    <location>
        <begin position="8"/>
        <end position="244"/>
    </location>
</feature>
<dbReference type="InterPro" id="IPR055261">
    <property type="entry name" value="PI_transfer_N"/>
</dbReference>
<comment type="caution">
    <text evidence="2">The sequence shown here is derived from an EMBL/GenBank/DDBJ whole genome shotgun (WGS) entry which is preliminary data.</text>
</comment>
<dbReference type="PRINTS" id="PR00391">
    <property type="entry name" value="PITRANSFER"/>
</dbReference>
<accession>A0AAD8FA10</accession>
<dbReference type="Pfam" id="PF02121">
    <property type="entry name" value="IP_trans"/>
    <property type="match status" value="1"/>
</dbReference>
<dbReference type="GO" id="GO:0071944">
    <property type="term" value="C:cell periphery"/>
    <property type="evidence" value="ECO:0007669"/>
    <property type="project" value="UniProtKB-ARBA"/>
</dbReference>
<reference evidence="2" key="2">
    <citation type="submission" date="2023-04" db="EMBL/GenBank/DDBJ databases">
        <authorList>
            <person name="Bu L."/>
            <person name="Lu L."/>
            <person name="Laidemitt M.R."/>
            <person name="Zhang S.M."/>
            <person name="Mutuku M."/>
            <person name="Mkoji G."/>
            <person name="Steinauer M."/>
            <person name="Loker E.S."/>
        </authorList>
    </citation>
    <scope>NUCLEOTIDE SEQUENCE</scope>
    <source>
        <strain evidence="2">KasaAsao</strain>
        <tissue evidence="2">Whole Snail</tissue>
    </source>
</reference>
<name>A0AAD8FA10_BIOPF</name>
<dbReference type="GO" id="GO:0008526">
    <property type="term" value="F:phosphatidylinositol transfer activity"/>
    <property type="evidence" value="ECO:0007669"/>
    <property type="project" value="TreeGrafter"/>
</dbReference>
<dbReference type="Proteomes" id="UP001233172">
    <property type="component" value="Unassembled WGS sequence"/>
</dbReference>
<dbReference type="GO" id="GO:0035091">
    <property type="term" value="F:phosphatidylinositol binding"/>
    <property type="evidence" value="ECO:0007669"/>
    <property type="project" value="TreeGrafter"/>
</dbReference>
<dbReference type="GO" id="GO:0008525">
    <property type="term" value="F:phosphatidylcholine transporter activity"/>
    <property type="evidence" value="ECO:0007669"/>
    <property type="project" value="TreeGrafter"/>
</dbReference>
<dbReference type="EMBL" id="JASAOG010000056">
    <property type="protein sequence ID" value="KAK0057242.1"/>
    <property type="molecule type" value="Genomic_DNA"/>
</dbReference>
<dbReference type="InterPro" id="IPR023393">
    <property type="entry name" value="START-like_dom_sf"/>
</dbReference>
<dbReference type="PANTHER" id="PTHR10658">
    <property type="entry name" value="PHOSPHATIDYLINOSITOL TRANSFER PROTEIN"/>
    <property type="match status" value="1"/>
</dbReference>
<dbReference type="GO" id="GO:0005737">
    <property type="term" value="C:cytoplasm"/>
    <property type="evidence" value="ECO:0007669"/>
    <property type="project" value="TreeGrafter"/>
</dbReference>
<evidence type="ECO:0000259" key="1">
    <source>
        <dbReference type="Pfam" id="PF02121"/>
    </source>
</evidence>
<organism evidence="2 3">
    <name type="scientific">Biomphalaria pfeifferi</name>
    <name type="common">Bloodfluke planorb</name>
    <name type="synonym">Freshwater snail</name>
    <dbReference type="NCBI Taxonomy" id="112525"/>
    <lineage>
        <taxon>Eukaryota</taxon>
        <taxon>Metazoa</taxon>
        <taxon>Spiralia</taxon>
        <taxon>Lophotrochozoa</taxon>
        <taxon>Mollusca</taxon>
        <taxon>Gastropoda</taxon>
        <taxon>Heterobranchia</taxon>
        <taxon>Euthyneura</taxon>
        <taxon>Panpulmonata</taxon>
        <taxon>Hygrophila</taxon>
        <taxon>Lymnaeoidea</taxon>
        <taxon>Planorbidae</taxon>
        <taxon>Biomphalaria</taxon>
    </lineage>
</organism>
<dbReference type="SUPFAM" id="SSF55961">
    <property type="entry name" value="Bet v1-like"/>
    <property type="match status" value="1"/>
</dbReference>
<dbReference type="AlphaFoldDB" id="A0AAD8FA10"/>
<protein>
    <submittedName>
        <fullName evidence="2">Phosphatidylinositol transfer protein alpha isoform</fullName>
    </submittedName>
</protein>
<keyword evidence="3" id="KW-1185">Reference proteome</keyword>